<evidence type="ECO:0000313" key="3">
    <source>
        <dbReference type="Proteomes" id="UP000785679"/>
    </source>
</evidence>
<dbReference type="SUPFAM" id="SSF50978">
    <property type="entry name" value="WD40 repeat-like"/>
    <property type="match status" value="1"/>
</dbReference>
<comment type="caution">
    <text evidence="2">The sequence shown here is derived from an EMBL/GenBank/DDBJ whole genome shotgun (WGS) entry which is preliminary data.</text>
</comment>
<keyword evidence="3" id="KW-1185">Reference proteome</keyword>
<dbReference type="InterPro" id="IPR011044">
    <property type="entry name" value="Quino_amine_DH_bsu"/>
</dbReference>
<accession>A0A8J8NZL0</accession>
<dbReference type="InterPro" id="IPR015943">
    <property type="entry name" value="WD40/YVTN_repeat-like_dom_sf"/>
</dbReference>
<organism evidence="2 3">
    <name type="scientific">Halteria grandinella</name>
    <dbReference type="NCBI Taxonomy" id="5974"/>
    <lineage>
        <taxon>Eukaryota</taxon>
        <taxon>Sar</taxon>
        <taxon>Alveolata</taxon>
        <taxon>Ciliophora</taxon>
        <taxon>Intramacronucleata</taxon>
        <taxon>Spirotrichea</taxon>
        <taxon>Stichotrichia</taxon>
        <taxon>Sporadotrichida</taxon>
        <taxon>Halteriidae</taxon>
        <taxon>Halteria</taxon>
    </lineage>
</organism>
<dbReference type="SUPFAM" id="SSF50969">
    <property type="entry name" value="YVTN repeat-like/Quinoprotein amine dehydrogenase"/>
    <property type="match status" value="1"/>
</dbReference>
<protein>
    <submittedName>
        <fullName evidence="2">Uncharacterized protein</fullName>
    </submittedName>
</protein>
<gene>
    <name evidence="2" type="ORF">FGO68_gene8211</name>
</gene>
<dbReference type="Gene3D" id="2.130.10.10">
    <property type="entry name" value="YVTN repeat-like/Quinoprotein amine dehydrogenase"/>
    <property type="match status" value="2"/>
</dbReference>
<dbReference type="EMBL" id="RRYP01002650">
    <property type="protein sequence ID" value="TNV84548.1"/>
    <property type="molecule type" value="Genomic_DNA"/>
</dbReference>
<feature type="compositionally biased region" description="Polar residues" evidence="1">
    <location>
        <begin position="978"/>
        <end position="991"/>
    </location>
</feature>
<dbReference type="AlphaFoldDB" id="A0A8J8NZL0"/>
<dbReference type="Proteomes" id="UP000785679">
    <property type="component" value="Unassembled WGS sequence"/>
</dbReference>
<evidence type="ECO:0000313" key="2">
    <source>
        <dbReference type="EMBL" id="TNV84548.1"/>
    </source>
</evidence>
<feature type="region of interest" description="Disordered" evidence="1">
    <location>
        <begin position="978"/>
        <end position="1007"/>
    </location>
</feature>
<evidence type="ECO:0000256" key="1">
    <source>
        <dbReference type="SAM" id="MobiDB-lite"/>
    </source>
</evidence>
<reference evidence="2" key="1">
    <citation type="submission" date="2019-06" db="EMBL/GenBank/DDBJ databases">
        <authorList>
            <person name="Zheng W."/>
        </authorList>
    </citation>
    <scope>NUCLEOTIDE SEQUENCE</scope>
    <source>
        <strain evidence="2">QDHG01</strain>
    </source>
</reference>
<name>A0A8J8NZL0_HALGN</name>
<proteinExistence type="predicted"/>
<dbReference type="OrthoDB" id="287385at2759"/>
<sequence>MLFTNKLTQTLNFGTTSSQLSLHPFKPIMATNQSSHLLITDFQKVDQTDTLDLHKPIQKIVFANHHHLIIISPGFELTLIDWETKETIGRTHITVSDPKLLSPVNILIKIDYNPLPSAFQEIKQIWLIQNYTLLKAVGANFADKQSAGYSLHCLDKDLKEVFANYVPSHENAIMFERNQDNPTQFTVAEPSKIKTLEIKDGHEIKIVKMMKSNDTLVQIEQVQKYGLMVIINQSGNLQVIHIQGGLIYEHHKNEQNGAFTCFCIQGSLLYTGTEKGVIIVFDLQRGTFIKQVPYQGMLFGQFNLKKNIPAPPVSSIQVNHSETLLAYYKDNSFVVLDQLSKTVLAFQKGLGSPISQLEWLPLLNSECFFMKTSNQVISYTKNQLTQKWEFMILDLEFAGCMNIDPSLNSLSIASEKVLTSYDLRKFNKVKEFKVNGKISGIMEREDGYMTIVSENKVCLCREYDGEIKSLIEFSPKEKLSCPQKAELVYSPITQDLTFFTFLMLSRSDLVEFIEVSISQSGASGVVKQFFRVDGNIRSYQLHPSNEYVVILTDAGFYYIFNLEKGDIRGKQVVDPSSTNLQLDPSGLYASVIANKSEVHIFELAKGKLISVLQTNLDGISIHQFAGTGQEYIVVDSKSNMVRFYSLDQKIYNLITKVLIQMAQNPQFWSEYPIYLNSMSMLNKSEKEATKKHMINKKGGDSHNYHPFLEQSILKANMLNQSIIQQQQNQTFKDRSGQVSMITQLPHSTPAHPRAPSSDAYTSFQQTLQQQQQRPPLSRFTRVFYTDMYGHQQQHQQPLQRQPFVDGTNWLQQQAMQQNMQQQYYQQQQQPEYAPIQEIENKFTRIPLPPRRAEFDLSSENNFAKDLKKNPVIYEERSPIPKRPSTALHDEKPTSVMKLESLLDGISGKGLVTPQVPPKQQIQQMPSLTQDKRVLSTYRESHMFERDAGEASEDELIGGAININIPSSQRVQRQEPISINDITMPANNSKVPQSAVKPEPEDIDADVE</sequence>
<dbReference type="InterPro" id="IPR036322">
    <property type="entry name" value="WD40_repeat_dom_sf"/>
</dbReference>